<gene>
    <name evidence="1" type="ORF">K491DRAFT_722946</name>
</gene>
<sequence>MTLTSLPNELLDIVVRYSLPQSFENFAMTCRLVYYDYYPHDGLVAASDLIALIAVEPIIARYIHVADLQADSRFLRHARARGQPPKSVPSIENGGAIVELFANSAILRRARLDWRKFYSTFAEDVREARYSQNGSAFLLTLLEDAESLTLPFQWKQNATTHRLLNALSIEAKQPNPLSSGLRSANHLEASTSRLDSESWGLRWAGPFLNLPHLKTFRSRGCLAVGQNLRSLTFRGSPYMAETLEEAYLRACCIDAVGITDFLKHTPRLKTLRYSHSTKHGYCPLDWDICKFVNAIGHEAGSHLLELQVDIGEVRGSILPGKVSMQWFKKLQKLCCPLELVMCNVDAAGVTGMIANSFQRMFNGS</sequence>
<name>A0A6A6SLX5_9PLEO</name>
<dbReference type="Proteomes" id="UP000799324">
    <property type="component" value="Unassembled WGS sequence"/>
</dbReference>
<proteinExistence type="predicted"/>
<accession>A0A6A6SLX5</accession>
<evidence type="ECO:0000313" key="1">
    <source>
        <dbReference type="EMBL" id="KAF2647991.1"/>
    </source>
</evidence>
<evidence type="ECO:0000313" key="2">
    <source>
        <dbReference type="Proteomes" id="UP000799324"/>
    </source>
</evidence>
<dbReference type="OrthoDB" id="5421601at2759"/>
<dbReference type="EMBL" id="MU004565">
    <property type="protein sequence ID" value="KAF2647991.1"/>
    <property type="molecule type" value="Genomic_DNA"/>
</dbReference>
<organism evidence="1 2">
    <name type="scientific">Lophiostoma macrostomum CBS 122681</name>
    <dbReference type="NCBI Taxonomy" id="1314788"/>
    <lineage>
        <taxon>Eukaryota</taxon>
        <taxon>Fungi</taxon>
        <taxon>Dikarya</taxon>
        <taxon>Ascomycota</taxon>
        <taxon>Pezizomycotina</taxon>
        <taxon>Dothideomycetes</taxon>
        <taxon>Pleosporomycetidae</taxon>
        <taxon>Pleosporales</taxon>
        <taxon>Lophiostomataceae</taxon>
        <taxon>Lophiostoma</taxon>
    </lineage>
</organism>
<reference evidence="1" key="1">
    <citation type="journal article" date="2020" name="Stud. Mycol.">
        <title>101 Dothideomycetes genomes: a test case for predicting lifestyles and emergence of pathogens.</title>
        <authorList>
            <person name="Haridas S."/>
            <person name="Albert R."/>
            <person name="Binder M."/>
            <person name="Bloem J."/>
            <person name="Labutti K."/>
            <person name="Salamov A."/>
            <person name="Andreopoulos B."/>
            <person name="Baker S."/>
            <person name="Barry K."/>
            <person name="Bills G."/>
            <person name="Bluhm B."/>
            <person name="Cannon C."/>
            <person name="Castanera R."/>
            <person name="Culley D."/>
            <person name="Daum C."/>
            <person name="Ezra D."/>
            <person name="Gonzalez J."/>
            <person name="Henrissat B."/>
            <person name="Kuo A."/>
            <person name="Liang C."/>
            <person name="Lipzen A."/>
            <person name="Lutzoni F."/>
            <person name="Magnuson J."/>
            <person name="Mondo S."/>
            <person name="Nolan M."/>
            <person name="Ohm R."/>
            <person name="Pangilinan J."/>
            <person name="Park H.-J."/>
            <person name="Ramirez L."/>
            <person name="Alfaro M."/>
            <person name="Sun H."/>
            <person name="Tritt A."/>
            <person name="Yoshinaga Y."/>
            <person name="Zwiers L.-H."/>
            <person name="Turgeon B."/>
            <person name="Goodwin S."/>
            <person name="Spatafora J."/>
            <person name="Crous P."/>
            <person name="Grigoriev I."/>
        </authorList>
    </citation>
    <scope>NUCLEOTIDE SEQUENCE</scope>
    <source>
        <strain evidence="1">CBS 122681</strain>
    </source>
</reference>
<protein>
    <recommendedName>
        <fullName evidence="3">F-box domain-containing protein</fullName>
    </recommendedName>
</protein>
<keyword evidence="2" id="KW-1185">Reference proteome</keyword>
<dbReference type="AlphaFoldDB" id="A0A6A6SLX5"/>
<evidence type="ECO:0008006" key="3">
    <source>
        <dbReference type="Google" id="ProtNLM"/>
    </source>
</evidence>